<keyword evidence="15" id="KW-1185">Reference proteome</keyword>
<dbReference type="GO" id="GO:0008745">
    <property type="term" value="F:N-acetylmuramoyl-L-alanine amidase activity"/>
    <property type="evidence" value="ECO:0007669"/>
    <property type="project" value="UniProtKB-EC"/>
</dbReference>
<evidence type="ECO:0000256" key="9">
    <source>
        <dbReference type="ARBA" id="ARBA00022833"/>
    </source>
</evidence>
<dbReference type="SUPFAM" id="SSF55846">
    <property type="entry name" value="N-acetylmuramoyl-L-alanine amidase-like"/>
    <property type="match status" value="1"/>
</dbReference>
<evidence type="ECO:0000256" key="7">
    <source>
        <dbReference type="ARBA" id="ARBA00022723"/>
    </source>
</evidence>
<dbReference type="InterPro" id="IPR002502">
    <property type="entry name" value="Amidase_domain"/>
</dbReference>
<evidence type="ECO:0000256" key="8">
    <source>
        <dbReference type="ARBA" id="ARBA00022801"/>
    </source>
</evidence>
<dbReference type="GO" id="GO:0009253">
    <property type="term" value="P:peptidoglycan catabolic process"/>
    <property type="evidence" value="ECO:0007669"/>
    <property type="project" value="InterPro"/>
</dbReference>
<organism evidence="14 15">
    <name type="scientific">Vreelandella nigrificans</name>
    <dbReference type="NCBI Taxonomy" id="2042704"/>
    <lineage>
        <taxon>Bacteria</taxon>
        <taxon>Pseudomonadati</taxon>
        <taxon>Pseudomonadota</taxon>
        <taxon>Gammaproteobacteria</taxon>
        <taxon>Oceanospirillales</taxon>
        <taxon>Halomonadaceae</taxon>
        <taxon>Vreelandella</taxon>
    </lineage>
</organism>
<dbReference type="SMART" id="SM00644">
    <property type="entry name" value="Ami_2"/>
    <property type="match status" value="1"/>
</dbReference>
<comment type="catalytic activity">
    <reaction evidence="1">
        <text>Hydrolyzes the link between N-acetylmuramoyl residues and L-amino acid residues in certain cell-wall glycopeptides.</text>
        <dbReference type="EC" id="3.5.1.28"/>
    </reaction>
</comment>
<sequence>MSNEADGGYWKSARQVVSPNCDARPTDEVSLLLIHAISLPPGQFSGGAIEALFTNQLIPDEHPFFAEITHLRVSAHFLIRRDGQCVQFVDTNQRAWHAGRSCWWDNRERALRTALNDFSIGIELEGDDVTPFTKAQYRALAAVTQWLIARYTLLDRSRITSHAHVAPLRKTDPGPAFDWAYFDQCLARNAF</sequence>
<comment type="cofactor">
    <cofactor evidence="2">
        <name>Zn(2+)</name>
        <dbReference type="ChEBI" id="CHEBI:29105"/>
    </cofactor>
</comment>
<evidence type="ECO:0000256" key="12">
    <source>
        <dbReference type="ARBA" id="ARBA00042615"/>
    </source>
</evidence>
<dbReference type="GO" id="GO:0046872">
    <property type="term" value="F:metal ion binding"/>
    <property type="evidence" value="ECO:0007669"/>
    <property type="project" value="UniProtKB-KW"/>
</dbReference>
<dbReference type="AlphaFoldDB" id="A0A2A4HH99"/>
<evidence type="ECO:0000256" key="10">
    <source>
        <dbReference type="ARBA" id="ARBA00023316"/>
    </source>
</evidence>
<dbReference type="GO" id="GO:0005737">
    <property type="term" value="C:cytoplasm"/>
    <property type="evidence" value="ECO:0007669"/>
    <property type="project" value="UniProtKB-SubCell"/>
</dbReference>
<comment type="caution">
    <text evidence="14">The sequence shown here is derived from an EMBL/GenBank/DDBJ whole genome shotgun (WGS) entry which is preliminary data.</text>
</comment>
<accession>A0A2A4HH99</accession>
<dbReference type="Pfam" id="PF01510">
    <property type="entry name" value="Amidase_2"/>
    <property type="match status" value="1"/>
</dbReference>
<keyword evidence="9" id="KW-0862">Zinc</keyword>
<dbReference type="GO" id="GO:0071555">
    <property type="term" value="P:cell wall organization"/>
    <property type="evidence" value="ECO:0007669"/>
    <property type="project" value="UniProtKB-KW"/>
</dbReference>
<dbReference type="Proteomes" id="UP000218677">
    <property type="component" value="Unassembled WGS sequence"/>
</dbReference>
<dbReference type="PANTHER" id="PTHR30417:SF4">
    <property type="entry name" value="1,6-ANHYDRO-N-ACETYLMURAMYL-L-ALANINE AMIDASE AMPD"/>
    <property type="match status" value="1"/>
</dbReference>
<evidence type="ECO:0000256" key="1">
    <source>
        <dbReference type="ARBA" id="ARBA00001561"/>
    </source>
</evidence>
<dbReference type="NCBIfam" id="NF008758">
    <property type="entry name" value="PRK11789.1"/>
    <property type="match status" value="1"/>
</dbReference>
<comment type="similarity">
    <text evidence="4">Belongs to the N-acetylmuramoyl-L-alanine amidase 2 family.</text>
</comment>
<evidence type="ECO:0000256" key="11">
    <source>
        <dbReference type="ARBA" id="ARBA00039257"/>
    </source>
</evidence>
<dbReference type="InterPro" id="IPR036505">
    <property type="entry name" value="Amidase/PGRP_sf"/>
</dbReference>
<evidence type="ECO:0000313" key="15">
    <source>
        <dbReference type="Proteomes" id="UP000218677"/>
    </source>
</evidence>
<evidence type="ECO:0000256" key="6">
    <source>
        <dbReference type="ARBA" id="ARBA00022490"/>
    </source>
</evidence>
<dbReference type="EMBL" id="NWUX01000041">
    <property type="protein sequence ID" value="PCF93481.1"/>
    <property type="molecule type" value="Genomic_DNA"/>
</dbReference>
<dbReference type="Gene3D" id="3.40.80.10">
    <property type="entry name" value="Peptidoglycan recognition protein-like"/>
    <property type="match status" value="1"/>
</dbReference>
<evidence type="ECO:0000256" key="3">
    <source>
        <dbReference type="ARBA" id="ARBA00004496"/>
    </source>
</evidence>
<gene>
    <name evidence="14" type="ORF">CPA45_22080</name>
</gene>
<proteinExistence type="inferred from homology"/>
<dbReference type="OrthoDB" id="9794842at2"/>
<keyword evidence="8" id="KW-0378">Hydrolase</keyword>
<dbReference type="InterPro" id="IPR051206">
    <property type="entry name" value="NAMLAA_amidase_2"/>
</dbReference>
<evidence type="ECO:0000256" key="4">
    <source>
        <dbReference type="ARBA" id="ARBA00007553"/>
    </source>
</evidence>
<dbReference type="EC" id="3.5.1.28" evidence="5"/>
<keyword evidence="6" id="KW-0963">Cytoplasm</keyword>
<dbReference type="CDD" id="cd06583">
    <property type="entry name" value="PGRP"/>
    <property type="match status" value="1"/>
</dbReference>
<comment type="subcellular location">
    <subcellularLocation>
        <location evidence="3">Cytoplasm</location>
    </subcellularLocation>
</comment>
<reference evidence="15" key="1">
    <citation type="submission" date="2017-09" db="EMBL/GenBank/DDBJ databases">
        <authorList>
            <person name="Cho G.-S."/>
            <person name="Oguntoyinbo F.A."/>
            <person name="Cnockaert M."/>
            <person name="Kabisch J."/>
            <person name="Neve H."/>
            <person name="Bockelmann W."/>
            <person name="Wenning M."/>
            <person name="Franz C.M."/>
            <person name="Vandamme P."/>
        </authorList>
    </citation>
    <scope>NUCLEOTIDE SEQUENCE [LARGE SCALE GENOMIC DNA]</scope>
    <source>
        <strain evidence="15">MBT G8648</strain>
    </source>
</reference>
<keyword evidence="10" id="KW-0961">Cell wall biogenesis/degradation</keyword>
<evidence type="ECO:0000256" key="2">
    <source>
        <dbReference type="ARBA" id="ARBA00001947"/>
    </source>
</evidence>
<dbReference type="GO" id="GO:0009254">
    <property type="term" value="P:peptidoglycan turnover"/>
    <property type="evidence" value="ECO:0007669"/>
    <property type="project" value="TreeGrafter"/>
</dbReference>
<evidence type="ECO:0000256" key="5">
    <source>
        <dbReference type="ARBA" id="ARBA00011901"/>
    </source>
</evidence>
<dbReference type="RefSeq" id="WP_096655424.1">
    <property type="nucleotide sequence ID" value="NZ_NWUX01000041.1"/>
</dbReference>
<keyword evidence="7" id="KW-0479">Metal-binding</keyword>
<name>A0A2A4HH99_9GAMM</name>
<evidence type="ECO:0000259" key="13">
    <source>
        <dbReference type="SMART" id="SM00644"/>
    </source>
</evidence>
<protein>
    <recommendedName>
        <fullName evidence="11">1,6-anhydro-N-acetylmuramyl-L-alanine amidase AmpD</fullName>
        <ecNumber evidence="5">3.5.1.28</ecNumber>
    </recommendedName>
    <alternativeName>
        <fullName evidence="12">N-acetylmuramoyl-L-alanine amidase</fullName>
    </alternativeName>
</protein>
<feature type="domain" description="N-acetylmuramoyl-L-alanine amidase" evidence="13">
    <location>
        <begin position="18"/>
        <end position="174"/>
    </location>
</feature>
<dbReference type="PANTHER" id="PTHR30417">
    <property type="entry name" value="N-ACETYLMURAMOYL-L-ALANINE AMIDASE AMID"/>
    <property type="match status" value="1"/>
</dbReference>
<evidence type="ECO:0000313" key="14">
    <source>
        <dbReference type="EMBL" id="PCF93481.1"/>
    </source>
</evidence>